<feature type="compositionally biased region" description="Basic and acidic residues" evidence="2">
    <location>
        <begin position="1118"/>
        <end position="1132"/>
    </location>
</feature>
<evidence type="ECO:0000256" key="1">
    <source>
        <dbReference type="SAM" id="Coils"/>
    </source>
</evidence>
<dbReference type="EMBL" id="LT853698">
    <property type="protein sequence ID" value="SMQ52452.1"/>
    <property type="molecule type" value="Genomic_DNA"/>
</dbReference>
<keyword evidence="4" id="KW-1185">Reference proteome</keyword>
<accession>A0A1X7RYD8</accession>
<feature type="coiled-coil region" evidence="1">
    <location>
        <begin position="1471"/>
        <end position="1537"/>
    </location>
</feature>
<feature type="region of interest" description="Disordered" evidence="2">
    <location>
        <begin position="902"/>
        <end position="924"/>
    </location>
</feature>
<feature type="compositionally biased region" description="Basic and acidic residues" evidence="2">
    <location>
        <begin position="1236"/>
        <end position="1249"/>
    </location>
</feature>
<feature type="compositionally biased region" description="Acidic residues" evidence="2">
    <location>
        <begin position="525"/>
        <end position="542"/>
    </location>
</feature>
<feature type="compositionally biased region" description="Pro residues" evidence="2">
    <location>
        <begin position="607"/>
        <end position="616"/>
    </location>
</feature>
<gene>
    <name evidence="3" type="ORF">ZT3D7_G7605</name>
</gene>
<evidence type="ECO:0000256" key="2">
    <source>
        <dbReference type="SAM" id="MobiDB-lite"/>
    </source>
</evidence>
<feature type="region of interest" description="Disordered" evidence="2">
    <location>
        <begin position="734"/>
        <end position="864"/>
    </location>
</feature>
<feature type="region of interest" description="Disordered" evidence="2">
    <location>
        <begin position="1204"/>
        <end position="1296"/>
    </location>
</feature>
<feature type="compositionally biased region" description="Basic and acidic residues" evidence="2">
    <location>
        <begin position="107"/>
        <end position="133"/>
    </location>
</feature>
<feature type="compositionally biased region" description="Polar residues" evidence="2">
    <location>
        <begin position="1219"/>
        <end position="1235"/>
    </location>
</feature>
<feature type="compositionally biased region" description="Polar residues" evidence="2">
    <location>
        <begin position="1028"/>
        <end position="1043"/>
    </location>
</feature>
<feature type="compositionally biased region" description="Basic and acidic residues" evidence="2">
    <location>
        <begin position="753"/>
        <end position="762"/>
    </location>
</feature>
<reference evidence="3 4" key="1">
    <citation type="submission" date="2016-06" db="EMBL/GenBank/DDBJ databases">
        <authorList>
            <person name="Kjaerup R.B."/>
            <person name="Dalgaard T.S."/>
            <person name="Juul-Madsen H.R."/>
        </authorList>
    </citation>
    <scope>NUCLEOTIDE SEQUENCE [LARGE SCALE GENOMIC DNA]</scope>
</reference>
<feature type="compositionally biased region" description="Polar residues" evidence="2">
    <location>
        <begin position="307"/>
        <end position="325"/>
    </location>
</feature>
<evidence type="ECO:0000313" key="3">
    <source>
        <dbReference type="EMBL" id="SMQ52452.1"/>
    </source>
</evidence>
<feature type="compositionally biased region" description="Polar residues" evidence="2">
    <location>
        <begin position="172"/>
        <end position="185"/>
    </location>
</feature>
<feature type="compositionally biased region" description="Polar residues" evidence="2">
    <location>
        <begin position="553"/>
        <end position="564"/>
    </location>
</feature>
<feature type="region of interest" description="Disordered" evidence="2">
    <location>
        <begin position="1339"/>
        <end position="1427"/>
    </location>
</feature>
<feature type="compositionally biased region" description="Polar residues" evidence="2">
    <location>
        <begin position="1250"/>
        <end position="1259"/>
    </location>
</feature>
<feature type="compositionally biased region" description="Low complexity" evidence="2">
    <location>
        <begin position="245"/>
        <end position="256"/>
    </location>
</feature>
<feature type="compositionally biased region" description="Basic residues" evidence="2">
    <location>
        <begin position="409"/>
        <end position="419"/>
    </location>
</feature>
<dbReference type="STRING" id="1276538.A0A1X7RYD8"/>
<protein>
    <submittedName>
        <fullName evidence="3">Uncharacterized protein</fullName>
    </submittedName>
</protein>
<keyword evidence="1" id="KW-0175">Coiled coil</keyword>
<feature type="compositionally biased region" description="Polar residues" evidence="2">
    <location>
        <begin position="422"/>
        <end position="434"/>
    </location>
</feature>
<feature type="compositionally biased region" description="Polar residues" evidence="2">
    <location>
        <begin position="734"/>
        <end position="748"/>
    </location>
</feature>
<feature type="compositionally biased region" description="Acidic residues" evidence="2">
    <location>
        <begin position="1347"/>
        <end position="1362"/>
    </location>
</feature>
<feature type="region of interest" description="Disordered" evidence="2">
    <location>
        <begin position="1004"/>
        <end position="1059"/>
    </location>
</feature>
<feature type="compositionally biased region" description="Basic and acidic residues" evidence="2">
    <location>
        <begin position="51"/>
        <end position="64"/>
    </location>
</feature>
<feature type="compositionally biased region" description="Polar residues" evidence="2">
    <location>
        <begin position="204"/>
        <end position="223"/>
    </location>
</feature>
<feature type="compositionally biased region" description="Basic and acidic residues" evidence="2">
    <location>
        <begin position="451"/>
        <end position="469"/>
    </location>
</feature>
<feature type="compositionally biased region" description="Polar residues" evidence="2">
    <location>
        <begin position="12"/>
        <end position="36"/>
    </location>
</feature>
<name>A0A1X7RYD8_ZYMT9</name>
<feature type="region of interest" description="Disordered" evidence="2">
    <location>
        <begin position="525"/>
        <end position="651"/>
    </location>
</feature>
<dbReference type="Proteomes" id="UP000215127">
    <property type="component" value="Chromosome 7"/>
</dbReference>
<organism evidence="3 4">
    <name type="scientific">Zymoseptoria tritici (strain ST99CH_3D7)</name>
    <dbReference type="NCBI Taxonomy" id="1276538"/>
    <lineage>
        <taxon>Eukaryota</taxon>
        <taxon>Fungi</taxon>
        <taxon>Dikarya</taxon>
        <taxon>Ascomycota</taxon>
        <taxon>Pezizomycotina</taxon>
        <taxon>Dothideomycetes</taxon>
        <taxon>Dothideomycetidae</taxon>
        <taxon>Mycosphaerellales</taxon>
        <taxon>Mycosphaerellaceae</taxon>
        <taxon>Zymoseptoria</taxon>
    </lineage>
</organism>
<feature type="compositionally biased region" description="Polar residues" evidence="2">
    <location>
        <begin position="804"/>
        <end position="818"/>
    </location>
</feature>
<feature type="compositionally biased region" description="Basic and acidic residues" evidence="2">
    <location>
        <begin position="1260"/>
        <end position="1281"/>
    </location>
</feature>
<sequence>MAAISLEHIHSQKSINVSHGFSSDSAGSPRIPNSSVTATTAPAPAQVGDGPEERVQDSLQHEEVAQAAEGQTAQGRTAQEIEDDDLYGVTPERTGQYRASQRLAASQHREEPVALHEDPHLNADTDHRAEIHASRTSNATRRCIPIAAPAGHLHAQRSSQAGPAKHVPGNPRPTSSQDQSTTHPETPSEVAAEDLSTGAVLQPSAASQTSAAVMTSGPSTQSKGKLRSAGSAAELLRKRREGKAADATPSAASKATVSKSQAAPERAAGQGKQAASKSIARGKGKEEAQRSSSPNARNHAPAVFGKSQISSEGEAQTAQAGTSKQKGQESAAPKASEDARQAMNKNKRSSEDTSLDSRQQKRAKVAAADDAFEFPGSPESEINRKTTKKKLTSKSTLPPKAAKSQPTKASKKPAARKKSVSQPVANANDGQGRQTRSKAKKKADPAGIEETATRLADDDLETDDNKPLLEESQAVKRSTKLNVQPLDIVDQKQAQKGVNETADDGGRRAAAKVLIEVGAQLDDMEVDDAAGDVQPDGDDQDYNDARGIPAVPSKTQIRPGNSQEAPVVLSDDDKSSSLDGFELEEPDQTRVVRVNSATRTAHLHTPAPIPSSPPLPSGFVNRDVPPGTDRTRKTQIIGFGQSGPLNQGSAPRKMLNEENLRHTEAATPANVHGRRVKGPSSVATTTRKTKSQAPVAASNVSNHVVDALAVLGGKGHSSAAPSLIPRESTHQISANVRPSQGAASNDQKPWNVLDEHHDHGNGDDSETFVHGESPQAPQAPVGIPRTASQITMPPPQAKKPASTEDLSASQAGQAQEQRGTVVETGPVMTTNATKRQLPTETPAEHPPKRPKTGISAGNPEVLAQAGNGNDALVVQPVSKDAVQSQRPTNTKNRAPVAAAAAVLKNDQSDHEDPASPARPVSQDARQMQRTAHPNMRSIVKTTIPKDPLPAEHTLPEENTSLAKTVPPVKSVTLAVSHAYDATHEQRPIPADAVVFSQNVVRTNRASPEKTASRAVTKPTVQAVRTGKPFSQDSSFAKASSTVDGTLLPESTRPTKHTLAGRSAHVAELEQLDDSIPAERYASQPKPVRRVSSKVARQSSRGSQPTVDVGGSPLAPGVEVDHRTTALEKHSQETYRLQPKAAPTLHKSRHRAPIDVLQPALVVPNFGQPPRDLEVISSNRKALPAAPNTKSTAIKYVKVNQAESAKLLQKSSPHSDDPFSASQKSRSRSGRNAESNSRSRDQTGSHERDTITGSVSNFDKQMSRLRDHKSTPQSTAKKEPSKADWVQDAQTVSRGAEVDMRSIGRRAVIQSKTGTAKSKSNEDVLAAKIDASIGMLCDAIHSTRRPVEDEEEEEEEEADEEDPDKTLVNESESGDEPPSRNKQPRKAFKPTSKSLPPTSRTPSVPSSSASDSSGSNGGEFKPWKKSLKPHQRNLYKNLVNIAHRLTQYLADQETSTEVMMDENHRQHLRLLAQEEAETKQQFRNMKKHLKEKKKEKLRMWQGCERSLQETLDSWVESFQEQGRRVKEQEAENRNFEELLRRVM</sequence>
<feature type="region of interest" description="Disordered" evidence="2">
    <location>
        <begin position="664"/>
        <end position="697"/>
    </location>
</feature>
<feature type="compositionally biased region" description="Low complexity" evidence="2">
    <location>
        <begin position="1393"/>
        <end position="1413"/>
    </location>
</feature>
<feature type="region of interest" description="Disordered" evidence="2">
    <location>
        <begin position="1"/>
        <end position="507"/>
    </location>
</feature>
<evidence type="ECO:0000313" key="4">
    <source>
        <dbReference type="Proteomes" id="UP000215127"/>
    </source>
</evidence>
<feature type="region of interest" description="Disordered" evidence="2">
    <location>
        <begin position="1074"/>
        <end position="1147"/>
    </location>
</feature>
<feature type="compositionally biased region" description="Polar residues" evidence="2">
    <location>
        <begin position="1094"/>
        <end position="1105"/>
    </location>
</feature>
<proteinExistence type="predicted"/>
<feature type="compositionally biased region" description="Polar residues" evidence="2">
    <location>
        <begin position="827"/>
        <end position="839"/>
    </location>
</feature>